<dbReference type="Pfam" id="PF17761">
    <property type="entry name" value="DUF1016_N"/>
    <property type="match status" value="1"/>
</dbReference>
<sequence>MTEQSPIAFSCLVSAITQQIEQARGQVRQAVNTAMVQSYWEMGRLIVEHEQQGNRRAEYGKQQLQQLSQQLTERLGKGFNVTNLRNMRQFYQAFPIRETVSLKLSWSHYNLLSKVENPSARKWYQQEAEQHSWSVRALERQINTLYYERLPGQPRQIPGGSRSSTKHPAVGEARQRARPTIKKLEFRRAKTVSPTAVAMAKPRRSQASMRTDPTSSTLFTIRDAPCLELNLR</sequence>
<evidence type="ECO:0000313" key="4">
    <source>
        <dbReference type="Proteomes" id="UP000289555"/>
    </source>
</evidence>
<dbReference type="Proteomes" id="UP000289555">
    <property type="component" value="Chromosome"/>
</dbReference>
<evidence type="ECO:0000256" key="1">
    <source>
        <dbReference type="SAM" id="MobiDB-lite"/>
    </source>
</evidence>
<dbReference type="InterPro" id="IPR041527">
    <property type="entry name" value="YhcG_N"/>
</dbReference>
<feature type="region of interest" description="Disordered" evidence="1">
    <location>
        <begin position="192"/>
        <end position="214"/>
    </location>
</feature>
<organism evidence="3 4">
    <name type="scientific">Vreelandella olivaria</name>
    <dbReference type="NCBI Taxonomy" id="390919"/>
    <lineage>
        <taxon>Bacteria</taxon>
        <taxon>Pseudomonadati</taxon>
        <taxon>Pseudomonadota</taxon>
        <taxon>Gammaproteobacteria</taxon>
        <taxon>Oceanospirillales</taxon>
        <taxon>Halomonadaceae</taxon>
        <taxon>Vreelandella</taxon>
    </lineage>
</organism>
<dbReference type="InterPro" id="IPR053148">
    <property type="entry name" value="PD-DEXK-like_domain"/>
</dbReference>
<gene>
    <name evidence="3" type="ORF">HORIV_72470</name>
</gene>
<accession>A0ABN5XE90</accession>
<protein>
    <recommendedName>
        <fullName evidence="2">YhcG N-terminal domain-containing protein</fullName>
    </recommendedName>
</protein>
<evidence type="ECO:0000313" key="3">
    <source>
        <dbReference type="EMBL" id="BBI54826.1"/>
    </source>
</evidence>
<feature type="region of interest" description="Disordered" evidence="1">
    <location>
        <begin position="151"/>
        <end position="177"/>
    </location>
</feature>
<dbReference type="PANTHER" id="PTHR30547:SF5">
    <property type="entry name" value="NUCLEASE YHCG-RELATED"/>
    <property type="match status" value="1"/>
</dbReference>
<feature type="compositionally biased region" description="Polar residues" evidence="1">
    <location>
        <begin position="205"/>
        <end position="214"/>
    </location>
</feature>
<dbReference type="EMBL" id="AP019416">
    <property type="protein sequence ID" value="BBI54826.1"/>
    <property type="molecule type" value="Genomic_DNA"/>
</dbReference>
<keyword evidence="4" id="KW-1185">Reference proteome</keyword>
<dbReference type="PANTHER" id="PTHR30547">
    <property type="entry name" value="UNCHARACTERIZED PROTEIN YHCG-RELATED"/>
    <property type="match status" value="1"/>
</dbReference>
<reference evidence="4" key="1">
    <citation type="journal article" date="2019" name="Microbiol. Resour. Announc.">
        <title>Complete Genome Sequence of Halomonas olivaria, a Moderately Halophilic Bacterium Isolated from Olive Processing Effluents, Obtained by Nanopore Sequencing.</title>
        <authorList>
            <person name="Nagata S."/>
            <person name="Ii K.M."/>
            <person name="Tsukimi T."/>
            <person name="Miura M.C."/>
            <person name="Galipon J."/>
            <person name="Arakawa K."/>
        </authorList>
    </citation>
    <scope>NUCLEOTIDE SEQUENCE [LARGE SCALE GENOMIC DNA]</scope>
    <source>
        <strain evidence="4">TYRC17</strain>
    </source>
</reference>
<evidence type="ECO:0000259" key="2">
    <source>
        <dbReference type="Pfam" id="PF17761"/>
    </source>
</evidence>
<feature type="domain" description="YhcG N-terminal" evidence="2">
    <location>
        <begin position="16"/>
        <end position="149"/>
    </location>
</feature>
<name>A0ABN5XE90_9GAMM</name>
<proteinExistence type="predicted"/>